<gene>
    <name evidence="1" type="ORF">LZC94_07375</name>
</gene>
<reference evidence="1 2" key="1">
    <citation type="submission" date="2021-12" db="EMBL/GenBank/DDBJ databases">
        <title>Discovery of the Pendulisporaceae a myxobacterial family with distinct sporulation behavior and unique specialized metabolism.</title>
        <authorList>
            <person name="Garcia R."/>
            <person name="Popoff A."/>
            <person name="Bader C.D."/>
            <person name="Loehr J."/>
            <person name="Walesch S."/>
            <person name="Walt C."/>
            <person name="Boldt J."/>
            <person name="Bunk B."/>
            <person name="Haeckl F.J.F.P.J."/>
            <person name="Gunesch A.P."/>
            <person name="Birkelbach J."/>
            <person name="Nuebel U."/>
            <person name="Pietschmann T."/>
            <person name="Bach T."/>
            <person name="Mueller R."/>
        </authorList>
    </citation>
    <scope>NUCLEOTIDE SEQUENCE [LARGE SCALE GENOMIC DNA]</scope>
    <source>
        <strain evidence="1 2">MSr11954</strain>
    </source>
</reference>
<dbReference type="Proteomes" id="UP001370348">
    <property type="component" value="Chromosome"/>
</dbReference>
<name>A0ABZ2M269_9BACT</name>
<dbReference type="EMBL" id="CP089984">
    <property type="protein sequence ID" value="WXB17087.1"/>
    <property type="molecule type" value="Genomic_DNA"/>
</dbReference>
<sequence>MTQVEFHGADGISNDTLLAILPRPAPATYTDDEIDEYQRRITNLGIFDRVDVRFASQVLVVELRKKFTISPRISLSTGRTLADTYLLLGADEYNAFGQAKKIWGYASYAERAPSARVSYSDHPYDPHQLAPFVALYYQTSELRFPSKVSWLRRRVGGLTGFTLPYAYSSPLRIEIGVQVHGESYADVEGPVHLRPSVYVGQWLEAAWDRYKFHDLVPAGFRITFRGQLGARIGPAEKGHYALLQYVQAIGLSPTTVIMIQATGEVYNRGDPNWSASVGSVTGVRGLSDAYYRDHLQGVANIEFRQAWRFAERWALQGVLFADGAQFRSMDEYGRLSDWVGAFSAGVGARLIPTFLAGLVLRVDSAWLRAPESTWLLQTGLSQYF</sequence>
<dbReference type="Gene3D" id="2.40.160.50">
    <property type="entry name" value="membrane protein fhac: a member of the omp85/tpsb transporter family"/>
    <property type="match status" value="1"/>
</dbReference>
<evidence type="ECO:0000313" key="1">
    <source>
        <dbReference type="EMBL" id="WXB17087.1"/>
    </source>
</evidence>
<keyword evidence="2" id="KW-1185">Reference proteome</keyword>
<dbReference type="RefSeq" id="WP_394826717.1">
    <property type="nucleotide sequence ID" value="NZ_CP089984.1"/>
</dbReference>
<proteinExistence type="predicted"/>
<protein>
    <recommendedName>
        <fullName evidence="3">Bacterial surface antigen (D15) domain-containing protein</fullName>
    </recommendedName>
</protein>
<accession>A0ABZ2M269</accession>
<evidence type="ECO:0008006" key="3">
    <source>
        <dbReference type="Google" id="ProtNLM"/>
    </source>
</evidence>
<organism evidence="1 2">
    <name type="scientific">Pendulispora albinea</name>
    <dbReference type="NCBI Taxonomy" id="2741071"/>
    <lineage>
        <taxon>Bacteria</taxon>
        <taxon>Pseudomonadati</taxon>
        <taxon>Myxococcota</taxon>
        <taxon>Myxococcia</taxon>
        <taxon>Myxococcales</taxon>
        <taxon>Sorangiineae</taxon>
        <taxon>Pendulisporaceae</taxon>
        <taxon>Pendulispora</taxon>
    </lineage>
</organism>
<evidence type="ECO:0000313" key="2">
    <source>
        <dbReference type="Proteomes" id="UP001370348"/>
    </source>
</evidence>